<evidence type="ECO:0000256" key="21">
    <source>
        <dbReference type="ARBA" id="ARBA00076690"/>
    </source>
</evidence>
<comment type="similarity">
    <text evidence="4">Belongs to the RUS1 family.</text>
</comment>
<dbReference type="PROSITE" id="PS50053">
    <property type="entry name" value="UBIQUITIN_2"/>
    <property type="match status" value="1"/>
</dbReference>
<keyword evidence="31" id="KW-1185">Reference proteome</keyword>
<keyword evidence="17" id="KW-0539">Nucleus</keyword>
<dbReference type="GO" id="GO:0003677">
    <property type="term" value="F:DNA binding"/>
    <property type="evidence" value="ECO:0007669"/>
    <property type="project" value="UniProtKB-UniRule"/>
</dbReference>
<dbReference type="Pfam" id="PF05485">
    <property type="entry name" value="THAP"/>
    <property type="match status" value="1"/>
</dbReference>
<comment type="pathway">
    <text evidence="3">Protein modification; protein ubiquitination.</text>
</comment>
<evidence type="ECO:0000256" key="18">
    <source>
        <dbReference type="ARBA" id="ARBA00054216"/>
    </source>
</evidence>
<dbReference type="CDD" id="cd01788">
    <property type="entry name" value="Ubl_ElonginB"/>
    <property type="match status" value="1"/>
</dbReference>
<dbReference type="InterPro" id="IPR006968">
    <property type="entry name" value="RUS_fam"/>
</dbReference>
<feature type="compositionally biased region" description="Basic residues" evidence="27">
    <location>
        <begin position="347"/>
        <end position="362"/>
    </location>
</feature>
<keyword evidence="10" id="KW-0862">Zinc</keyword>
<evidence type="ECO:0000256" key="17">
    <source>
        <dbReference type="ARBA" id="ARBA00023242"/>
    </source>
</evidence>
<reference evidence="30" key="1">
    <citation type="submission" date="2021-05" db="EMBL/GenBank/DDBJ databases">
        <authorList>
            <person name="Tigano A."/>
        </authorList>
    </citation>
    <scope>NUCLEOTIDE SEQUENCE</scope>
</reference>
<feature type="region of interest" description="Disordered" evidence="27">
    <location>
        <begin position="727"/>
        <end position="754"/>
    </location>
</feature>
<dbReference type="GO" id="GO:0000151">
    <property type="term" value="C:ubiquitin ligase complex"/>
    <property type="evidence" value="ECO:0007669"/>
    <property type="project" value="UniProtKB-ARBA"/>
</dbReference>
<dbReference type="PROSITE" id="PS50950">
    <property type="entry name" value="ZF_THAP"/>
    <property type="match status" value="1"/>
</dbReference>
<evidence type="ECO:0000256" key="16">
    <source>
        <dbReference type="ARBA" id="ARBA00023163"/>
    </source>
</evidence>
<evidence type="ECO:0000313" key="30">
    <source>
        <dbReference type="EMBL" id="CAG5897301.1"/>
    </source>
</evidence>
<evidence type="ECO:0000256" key="19">
    <source>
        <dbReference type="ARBA" id="ARBA00060803"/>
    </source>
</evidence>
<feature type="region of interest" description="Disordered" evidence="27">
    <location>
        <begin position="336"/>
        <end position="406"/>
    </location>
</feature>
<sequence length="754" mass="84656">MEKDTGVLLATERYGSAQSWKYLAKEGGMERRREGRESESRGNTLFGVFKAFSSSLSGTLATQASLKGVGVGNQEATVAAATVTWLLRDGTGMLGRILFAWQKGSKLDSEAKKWRLFADVLNDIAMFMEILAPHFPACFTLVVCTAGIFKSIVGVAGGATRAALTVHQARRDNMADISAKDGSQETLVNLAGLLVSLILIPLITDNPVLTVSLFFLFTTLHLFANYKAVRAVVMESFNEARLSIVLQQFLRDGRILSPPEANQREPVFFELGKTAPIKLGVRLQDVVQRKLKKWLTNMRWKDWTPTRFSVLCSRHFEEQHLDRSGKSVTLREDAVPTLFSPTENTQKKKASANTKRKRHKPPGPKASENESAQSAAAPPTRAKNQNKVLSHTEQQPPGNRDPRKPEKWRVIVDEGLMKIQSFPHFFHGDYCVPQNIHWAPDNNFRTECKDSENVIEVGEAWQWLALDVRGPLPQTLNGHRYILSLTDFFSKWVEAVPMPSCLPPDVAKNIADIIAHFGFPLRILSRLPHDIVHKINRELKDQLKESVALLVYHQQTGTADLITPQTIDRMVSDLVEEHAADWDVYLPAKVFSLCFREHSETKERPFSLLCCRGREPVHSPRGLDYTSSKIQESVFVDVFLMIRRHKTTIFTDAKESTTVYDLKRIVEGILKRAPEDQRLYKDDLLLSDTQTLGNCGFTNQTARPQAPATVGLAFRISDDSFEQLRIEPFSTPPELPDVMKPQDSGSTANEQAVQ</sequence>
<evidence type="ECO:0000256" key="26">
    <source>
        <dbReference type="PROSITE-ProRule" id="PRU00309"/>
    </source>
</evidence>
<evidence type="ECO:0000256" key="1">
    <source>
        <dbReference type="ARBA" id="ARBA00004123"/>
    </source>
</evidence>
<comment type="subcellular location">
    <subcellularLocation>
        <location evidence="2">Membrane</location>
    </subcellularLocation>
    <subcellularLocation>
        <location evidence="1">Nucleus</location>
    </subcellularLocation>
</comment>
<dbReference type="InterPro" id="IPR036397">
    <property type="entry name" value="RNaseH_sf"/>
</dbReference>
<evidence type="ECO:0000256" key="13">
    <source>
        <dbReference type="ARBA" id="ARBA00023015"/>
    </source>
</evidence>
<keyword evidence="9" id="KW-0833">Ubl conjugation pathway</keyword>
<evidence type="ECO:0000256" key="15">
    <source>
        <dbReference type="ARBA" id="ARBA00023136"/>
    </source>
</evidence>
<evidence type="ECO:0000313" key="31">
    <source>
        <dbReference type="Proteomes" id="UP000677803"/>
    </source>
</evidence>
<feature type="domain" description="THAP-type" evidence="29">
    <location>
        <begin position="258"/>
        <end position="339"/>
    </location>
</feature>
<dbReference type="GO" id="GO:0005634">
    <property type="term" value="C:nucleus"/>
    <property type="evidence" value="ECO:0007669"/>
    <property type="project" value="UniProtKB-SubCell"/>
</dbReference>
<organism evidence="30 31">
    <name type="scientific">Menidia menidia</name>
    <name type="common">Atlantic silverside</name>
    <dbReference type="NCBI Taxonomy" id="238744"/>
    <lineage>
        <taxon>Eukaryota</taxon>
        <taxon>Metazoa</taxon>
        <taxon>Chordata</taxon>
        <taxon>Craniata</taxon>
        <taxon>Vertebrata</taxon>
        <taxon>Euteleostomi</taxon>
        <taxon>Actinopterygii</taxon>
        <taxon>Neopterygii</taxon>
        <taxon>Teleostei</taxon>
        <taxon>Neoteleostei</taxon>
        <taxon>Acanthomorphata</taxon>
        <taxon>Ovalentaria</taxon>
        <taxon>Atherinomorphae</taxon>
        <taxon>Atheriniformes</taxon>
        <taxon>Atherinopsidae</taxon>
        <taxon>Menidiinae</taxon>
        <taxon>Menidia</taxon>
    </lineage>
</organism>
<evidence type="ECO:0000259" key="28">
    <source>
        <dbReference type="PROSITE" id="PS50053"/>
    </source>
</evidence>
<evidence type="ECO:0000256" key="27">
    <source>
        <dbReference type="SAM" id="MobiDB-lite"/>
    </source>
</evidence>
<keyword evidence="8 26" id="KW-0863">Zinc-finger</keyword>
<keyword evidence="13" id="KW-0805">Transcription regulation</keyword>
<evidence type="ECO:0000256" key="5">
    <source>
        <dbReference type="ARBA" id="ARBA00022553"/>
    </source>
</evidence>
<evidence type="ECO:0000256" key="4">
    <source>
        <dbReference type="ARBA" id="ARBA00007558"/>
    </source>
</evidence>
<dbReference type="SUPFAM" id="SSF53098">
    <property type="entry name" value="Ribonuclease H-like"/>
    <property type="match status" value="1"/>
</dbReference>
<dbReference type="SUPFAM" id="SSF57716">
    <property type="entry name" value="Glucocorticoid receptor-like (DNA-binding domain)"/>
    <property type="match status" value="1"/>
</dbReference>
<dbReference type="PANTHER" id="PTHR12770:SF31">
    <property type="entry name" value="RUS FAMILY MEMBER 1"/>
    <property type="match status" value="1"/>
</dbReference>
<dbReference type="SMART" id="SM00980">
    <property type="entry name" value="THAP"/>
    <property type="match status" value="1"/>
</dbReference>
<dbReference type="GO" id="GO:0005737">
    <property type="term" value="C:cytoplasm"/>
    <property type="evidence" value="ECO:0007669"/>
    <property type="project" value="UniProtKB-ARBA"/>
</dbReference>
<dbReference type="GO" id="GO:0008270">
    <property type="term" value="F:zinc ion binding"/>
    <property type="evidence" value="ECO:0007669"/>
    <property type="project" value="UniProtKB-KW"/>
</dbReference>
<dbReference type="Proteomes" id="UP000677803">
    <property type="component" value="Unassembled WGS sequence"/>
</dbReference>
<evidence type="ECO:0000256" key="23">
    <source>
        <dbReference type="ARBA" id="ARBA00081013"/>
    </source>
</evidence>
<dbReference type="SUPFAM" id="SSF54236">
    <property type="entry name" value="Ubiquitin-like"/>
    <property type="match status" value="1"/>
</dbReference>
<evidence type="ECO:0000256" key="12">
    <source>
        <dbReference type="ARBA" id="ARBA00022990"/>
    </source>
</evidence>
<name>A0A8S4AX99_9TELE</name>
<keyword evidence="5" id="KW-0597">Phosphoprotein</keyword>
<keyword evidence="14 26" id="KW-0238">DNA-binding</keyword>
<keyword evidence="12" id="KW-0007">Acetylation</keyword>
<keyword evidence="11" id="KW-1133">Transmembrane helix</keyword>
<comment type="similarity">
    <text evidence="19">Belongs to the Elongin B family.</text>
</comment>
<evidence type="ECO:0000256" key="25">
    <source>
        <dbReference type="ARBA" id="ARBA00093515"/>
    </source>
</evidence>
<comment type="caution">
    <text evidence="30">The sequence shown here is derived from an EMBL/GenBank/DDBJ whole genome shotgun (WGS) entry which is preliminary data.</text>
</comment>
<dbReference type="SMART" id="SM00213">
    <property type="entry name" value="UBQ"/>
    <property type="match status" value="1"/>
</dbReference>
<dbReference type="PANTHER" id="PTHR12770">
    <property type="entry name" value="RUS1 FAMILY PROTEIN C16ORF58"/>
    <property type="match status" value="1"/>
</dbReference>
<dbReference type="EMBL" id="CAJRST010008890">
    <property type="protein sequence ID" value="CAG5897301.1"/>
    <property type="molecule type" value="Genomic_DNA"/>
</dbReference>
<dbReference type="OrthoDB" id="413122at2759"/>
<keyword evidence="15" id="KW-0472">Membrane</keyword>
<dbReference type="Gene3D" id="3.30.420.10">
    <property type="entry name" value="Ribonuclease H-like superfamily/Ribonuclease H"/>
    <property type="match status" value="1"/>
</dbReference>
<evidence type="ECO:0000256" key="6">
    <source>
        <dbReference type="ARBA" id="ARBA00022692"/>
    </source>
</evidence>
<keyword evidence="7" id="KW-0479">Metal-binding</keyword>
<evidence type="ECO:0000256" key="14">
    <source>
        <dbReference type="ARBA" id="ARBA00023125"/>
    </source>
</evidence>
<dbReference type="InterPro" id="IPR006612">
    <property type="entry name" value="THAP_Znf"/>
</dbReference>
<dbReference type="FunFam" id="3.10.20.90:FF:000108">
    <property type="entry name" value="Elongin-B"/>
    <property type="match status" value="1"/>
</dbReference>
<keyword evidence="6" id="KW-0812">Transmembrane</keyword>
<dbReference type="AlphaFoldDB" id="A0A8S4AX99"/>
<evidence type="ECO:0000256" key="2">
    <source>
        <dbReference type="ARBA" id="ARBA00004370"/>
    </source>
</evidence>
<feature type="domain" description="Ubiquitin-like" evidence="28">
    <location>
        <begin position="636"/>
        <end position="701"/>
    </location>
</feature>
<evidence type="ECO:0000256" key="3">
    <source>
        <dbReference type="ARBA" id="ARBA00004906"/>
    </source>
</evidence>
<evidence type="ECO:0000256" key="9">
    <source>
        <dbReference type="ARBA" id="ARBA00022786"/>
    </source>
</evidence>
<evidence type="ECO:0000256" key="7">
    <source>
        <dbReference type="ARBA" id="ARBA00022723"/>
    </source>
</evidence>
<evidence type="ECO:0000256" key="10">
    <source>
        <dbReference type="ARBA" id="ARBA00022833"/>
    </source>
</evidence>
<evidence type="ECO:0000256" key="24">
    <source>
        <dbReference type="ARBA" id="ARBA00083653"/>
    </source>
</evidence>
<dbReference type="Pfam" id="PF04884">
    <property type="entry name" value="UVB_sens_prot"/>
    <property type="match status" value="1"/>
</dbReference>
<proteinExistence type="inferred from homology"/>
<keyword evidence="16" id="KW-0804">Transcription</keyword>
<evidence type="ECO:0000256" key="11">
    <source>
        <dbReference type="ARBA" id="ARBA00022989"/>
    </source>
</evidence>
<comment type="subunit">
    <text evidence="25">Heterotrimer of an A (ELOA, ELOA2 or ELOA3P), ELOB and ELOC subunit. The elongin BC complex interacts with EPOP; leading to recruit the elongin BC complex to Polycomb group (PcG) target genes, thereby restricting excessive activity of the PRC2/EED-EZH2 complex. Component of multiple cullin-RING E3 ubiquitin-protein ligase complexes composed of Elongin BC (ELOB and ELOC), a cullin (either CUL2 or CUL5), a catalytic subunit (either RBX1 or RNF7/RBX2), as well as a substrate adapter protein that can be either ASB2, ASB9, ASB11, KLHDC2, KLHDC3, KLHDC10, APPBP2, FEM1A, FEM1B, FEM1C, LRR1, PCMTD1, SOCS1, SOCS2, SOCS5, SPSB1, SPSB3, ELOA, VHL, WSB1 or RAB40C. As part of the Elongin BC E3 ubiquitin ligase complex; interacts with NRBP1. May also interact with DCUN1D1, DCUN1D2, DCUN1D3 and DCUN1D5. May form oligomers as a KLHDC2/KLHDC3-ELOB-ELOC complex; this interaction is autoinhibitory for the E3 ligase complex as the substrate-binding site of KLHDC2/KLHDC3 is blocked in the oligomer.</text>
</comment>
<evidence type="ECO:0000259" key="29">
    <source>
        <dbReference type="PROSITE" id="PS50950"/>
    </source>
</evidence>
<feature type="compositionally biased region" description="Polar residues" evidence="27">
    <location>
        <begin position="382"/>
        <end position="397"/>
    </location>
</feature>
<evidence type="ECO:0000256" key="20">
    <source>
        <dbReference type="ARBA" id="ARBA00074516"/>
    </source>
</evidence>
<gene>
    <name evidence="30" type="ORF">MMEN_LOCUS8363</name>
</gene>
<dbReference type="GO" id="GO:0016020">
    <property type="term" value="C:membrane"/>
    <property type="evidence" value="ECO:0007669"/>
    <property type="project" value="UniProtKB-SubCell"/>
</dbReference>
<dbReference type="InterPro" id="IPR000626">
    <property type="entry name" value="Ubiquitin-like_dom"/>
</dbReference>
<evidence type="ECO:0000256" key="22">
    <source>
        <dbReference type="ARBA" id="ARBA00080438"/>
    </source>
</evidence>
<comment type="function">
    <text evidence="18">SIII, also known as elongin, is a general transcription elongation factor that increases the RNA polymerase II transcription elongation past template-encoded arresting sites. Subunit A is transcriptionally active and its transcription activity is strongly enhanced by binding to the dimeric complex of the SIII regulatory subunits B and C (elongin BC complex). In embryonic stem cells, the elongin BC complex is recruited by EPOP to Polycomb group (PcG) target genes in order generate genomic region that display both active and repressive chromatin properties, an important feature of pluripotent stem cells.</text>
</comment>
<dbReference type="InterPro" id="IPR012337">
    <property type="entry name" value="RNaseH-like_sf"/>
</dbReference>
<protein>
    <recommendedName>
        <fullName evidence="20">Elongin-B</fullName>
    </recommendedName>
    <alternativeName>
        <fullName evidence="23">Elongin 18 kDa subunit</fullName>
    </alternativeName>
    <alternativeName>
        <fullName evidence="21">RNA polymerase II transcription factor SIII subunit B</fullName>
    </alternativeName>
    <alternativeName>
        <fullName evidence="24">SIII p18</fullName>
    </alternativeName>
    <alternativeName>
        <fullName evidence="22">Transcription elongation factor B polypeptide 2</fullName>
    </alternativeName>
</protein>
<dbReference type="InterPro" id="IPR054549">
    <property type="entry name" value="UVB_sens_RUS_dom"/>
</dbReference>
<evidence type="ECO:0000256" key="8">
    <source>
        <dbReference type="ARBA" id="ARBA00022771"/>
    </source>
</evidence>
<feature type="compositionally biased region" description="Polar residues" evidence="27">
    <location>
        <begin position="743"/>
        <end position="754"/>
    </location>
</feature>
<accession>A0A8S4AX99</accession>
<dbReference type="InterPro" id="IPR029071">
    <property type="entry name" value="Ubiquitin-like_domsf"/>
</dbReference>
<dbReference type="Gene3D" id="3.10.20.90">
    <property type="entry name" value="Phosphatidylinositol 3-kinase Catalytic Subunit, Chain A, domain 1"/>
    <property type="match status" value="1"/>
</dbReference>